<evidence type="ECO:0000256" key="7">
    <source>
        <dbReference type="ARBA" id="ARBA00022781"/>
    </source>
</evidence>
<evidence type="ECO:0000256" key="6">
    <source>
        <dbReference type="ARBA" id="ARBA00022692"/>
    </source>
</evidence>
<dbReference type="GO" id="GO:0016787">
    <property type="term" value="F:hydrolase activity"/>
    <property type="evidence" value="ECO:0007669"/>
    <property type="project" value="UniProtKB-KW"/>
</dbReference>
<dbReference type="NCBIfam" id="TIGR01131">
    <property type="entry name" value="ATP_synt_6_or_A"/>
    <property type="match status" value="1"/>
</dbReference>
<feature type="transmembrane region" description="Helical" evidence="13">
    <location>
        <begin position="111"/>
        <end position="132"/>
    </location>
</feature>
<keyword evidence="6 13" id="KW-0812">Transmembrane</keyword>
<dbReference type="PRINTS" id="PR00123">
    <property type="entry name" value="ATPASEA"/>
</dbReference>
<gene>
    <name evidence="14" type="ORF">PSACC_atp6</name>
</gene>
<dbReference type="Proteomes" id="UP000240830">
    <property type="component" value="Mitochondrion MT"/>
</dbReference>
<evidence type="ECO:0000256" key="9">
    <source>
        <dbReference type="ARBA" id="ARBA00023065"/>
    </source>
</evidence>
<evidence type="ECO:0000256" key="8">
    <source>
        <dbReference type="ARBA" id="ARBA00022989"/>
    </source>
</evidence>
<dbReference type="EMBL" id="MTSL01000001">
    <property type="protein sequence ID" value="PJF20191.1"/>
    <property type="molecule type" value="Genomic_DNA"/>
</dbReference>
<protein>
    <recommendedName>
        <fullName evidence="3 12">ATP synthase subunit a</fullName>
    </recommendedName>
</protein>
<reference evidence="14 15" key="1">
    <citation type="submission" date="2016-10" db="EMBL/GenBank/DDBJ databases">
        <title>The genome of Paramicrosporidium saccamoebae is the missing link in understanding Cryptomycota and Microsporidia evolution.</title>
        <authorList>
            <person name="Quandt C.A."/>
            <person name="Beaudet D."/>
            <person name="Corsaro D."/>
            <person name="Michel R."/>
            <person name="Corradi N."/>
            <person name="James T."/>
        </authorList>
    </citation>
    <scope>NUCLEOTIDE SEQUENCE [LARGE SCALE GENOMIC DNA]</scope>
    <source>
        <strain evidence="14 15">KSL3</strain>
    </source>
</reference>
<evidence type="ECO:0000256" key="13">
    <source>
        <dbReference type="SAM" id="Phobius"/>
    </source>
</evidence>
<evidence type="ECO:0000313" key="15">
    <source>
        <dbReference type="Proteomes" id="UP000240830"/>
    </source>
</evidence>
<evidence type="ECO:0000256" key="10">
    <source>
        <dbReference type="ARBA" id="ARBA00023136"/>
    </source>
</evidence>
<dbReference type="GO" id="GO:0046933">
    <property type="term" value="F:proton-transporting ATP synthase activity, rotational mechanism"/>
    <property type="evidence" value="ECO:0007669"/>
    <property type="project" value="EnsemblFungi"/>
</dbReference>
<proteinExistence type="inferred from homology"/>
<organism evidence="14 15">
    <name type="scientific">Paramicrosporidium saccamoebae</name>
    <dbReference type="NCBI Taxonomy" id="1246581"/>
    <lineage>
        <taxon>Eukaryota</taxon>
        <taxon>Fungi</taxon>
        <taxon>Fungi incertae sedis</taxon>
        <taxon>Cryptomycota</taxon>
        <taxon>Cryptomycota incertae sedis</taxon>
        <taxon>Paramicrosporidium</taxon>
    </lineage>
</organism>
<dbReference type="NCBIfam" id="NF004482">
    <property type="entry name" value="PRK05815.2-4"/>
    <property type="match status" value="1"/>
</dbReference>
<dbReference type="HAMAP" id="MF_01393">
    <property type="entry name" value="ATP_synth_a_bact"/>
    <property type="match status" value="1"/>
</dbReference>
<keyword evidence="14" id="KW-0378">Hydrolase</keyword>
<keyword evidence="10 13" id="KW-0472">Membrane</keyword>
<evidence type="ECO:0000313" key="14">
    <source>
        <dbReference type="EMBL" id="PJF20191.1"/>
    </source>
</evidence>
<keyword evidence="14" id="KW-0496">Mitochondrion</keyword>
<dbReference type="InterPro" id="IPR045083">
    <property type="entry name" value="ATP_synth_F0_asu_bact/mt"/>
</dbReference>
<feature type="transmembrane region" description="Helical" evidence="13">
    <location>
        <begin position="83"/>
        <end position="105"/>
    </location>
</feature>
<keyword evidence="11" id="KW-0066">ATP synthesis</keyword>
<dbReference type="OrthoDB" id="2971067at2759"/>
<dbReference type="PANTHER" id="PTHR11410:SF0">
    <property type="entry name" value="ATP SYNTHASE SUBUNIT A"/>
    <property type="match status" value="1"/>
</dbReference>
<dbReference type="PANTHER" id="PTHR11410">
    <property type="entry name" value="ATP SYNTHASE SUBUNIT A"/>
    <property type="match status" value="1"/>
</dbReference>
<dbReference type="Pfam" id="PF00119">
    <property type="entry name" value="ATP-synt_A"/>
    <property type="match status" value="1"/>
</dbReference>
<evidence type="ECO:0000256" key="3">
    <source>
        <dbReference type="ARBA" id="ARBA00021312"/>
    </source>
</evidence>
<accession>A0A2H9TR22</accession>
<keyword evidence="4" id="KW-0813">Transport</keyword>
<feature type="transmembrane region" description="Helical" evidence="13">
    <location>
        <begin position="29"/>
        <end position="47"/>
    </location>
</feature>
<dbReference type="SUPFAM" id="SSF81336">
    <property type="entry name" value="F1F0 ATP synthase subunit A"/>
    <property type="match status" value="1"/>
</dbReference>
<evidence type="ECO:0000256" key="2">
    <source>
        <dbReference type="ARBA" id="ARBA00006810"/>
    </source>
</evidence>
<dbReference type="GO" id="GO:0045259">
    <property type="term" value="C:proton-transporting ATP synthase complex"/>
    <property type="evidence" value="ECO:0007669"/>
    <property type="project" value="UniProtKB-KW"/>
</dbReference>
<evidence type="ECO:0000256" key="11">
    <source>
        <dbReference type="ARBA" id="ARBA00023310"/>
    </source>
</evidence>
<keyword evidence="5" id="KW-0138">CF(0)</keyword>
<evidence type="ECO:0000256" key="1">
    <source>
        <dbReference type="ARBA" id="ARBA00004448"/>
    </source>
</evidence>
<evidence type="ECO:0000256" key="5">
    <source>
        <dbReference type="ARBA" id="ARBA00022547"/>
    </source>
</evidence>
<dbReference type="GO" id="GO:0005743">
    <property type="term" value="C:mitochondrial inner membrane"/>
    <property type="evidence" value="ECO:0007669"/>
    <property type="project" value="UniProtKB-SubCell"/>
</dbReference>
<keyword evidence="9" id="KW-0406">Ion transport</keyword>
<dbReference type="InterPro" id="IPR023011">
    <property type="entry name" value="ATP_synth_F0_asu_AS"/>
</dbReference>
<name>A0A2H9TR22_9FUNG</name>
<dbReference type="AlphaFoldDB" id="A0A2H9TR22"/>
<evidence type="ECO:0000256" key="12">
    <source>
        <dbReference type="RuleBase" id="RU004450"/>
    </source>
</evidence>
<comment type="similarity">
    <text evidence="2">Belongs to the ATPase A chain family.</text>
</comment>
<dbReference type="STRING" id="1246581.A0A2H9TR22"/>
<dbReference type="Gene3D" id="1.20.120.220">
    <property type="entry name" value="ATP synthase, F0 complex, subunit A"/>
    <property type="match status" value="1"/>
</dbReference>
<dbReference type="PROSITE" id="PS00449">
    <property type="entry name" value="ATPASE_A"/>
    <property type="match status" value="1"/>
</dbReference>
<keyword evidence="7" id="KW-0375">Hydrogen ion transport</keyword>
<dbReference type="InterPro" id="IPR035908">
    <property type="entry name" value="F0_ATP_A_sf"/>
</dbReference>
<feature type="transmembrane region" description="Helical" evidence="13">
    <location>
        <begin position="152"/>
        <end position="169"/>
    </location>
</feature>
<geneLocation type="mitochondrion" evidence="14"/>
<feature type="transmembrane region" description="Helical" evidence="13">
    <location>
        <begin position="206"/>
        <end position="232"/>
    </location>
</feature>
<dbReference type="CDD" id="cd00310">
    <property type="entry name" value="ATP-synt_Fo_a_6"/>
    <property type="match status" value="1"/>
</dbReference>
<comment type="caution">
    <text evidence="14">The sequence shown here is derived from an EMBL/GenBank/DDBJ whole genome shotgun (WGS) entry which is preliminary data.</text>
</comment>
<keyword evidence="8 13" id="KW-1133">Transmembrane helix</keyword>
<sequence length="248" mass="28308">MNTPLEQFLIKPIFRIYNNWIDFTITNSTIYLIIGISLILIIFNLAFKDNKLIKGRWGLVLETTYKKIEEIAKEMIPGEYKRYIPFTIILFLFILTNNLIGLVPYSFTTTAHFIVTITLSLTIMIGVTIIGVVKHKFNFINLFIPQGLNQGFLRLMIPLIFFIEVLSYLMRVISLSVRLAANLLSGHTLLKIIANFGLKYTISFPILLILPLGLLSAIYVLEIGVAIIQAYVFTLLTTTYIKDAELLH</sequence>
<comment type="subcellular location">
    <subcellularLocation>
        <location evidence="1 12">Mitochondrion inner membrane</location>
        <topology evidence="1 12">Multi-pass membrane protein</topology>
    </subcellularLocation>
</comment>
<dbReference type="InterPro" id="IPR000568">
    <property type="entry name" value="ATP_synth_F0_asu"/>
</dbReference>
<keyword evidence="15" id="KW-1185">Reference proteome</keyword>
<evidence type="ECO:0000256" key="4">
    <source>
        <dbReference type="ARBA" id="ARBA00022448"/>
    </source>
</evidence>